<dbReference type="RefSeq" id="WP_346761440.1">
    <property type="nucleotide sequence ID" value="NZ_JAUJEB010000007.1"/>
</dbReference>
<sequence length="510" mass="57493">MKCLLFAIYTLLVFTSCSMREQKNEIPASPPATPESLAKTYCGSCHQYPEPSLLDHATWKKYVLPRMGYMYGIYPHDSVRKELVGLGKDAEIIEEAGVFPRQQRLADSTWKSIVDYYLSHAPDSLPQPATKKISMDLELFEVVETPYRLSPPGTTCVAFGDDGLYLGDAHTQKIYHFDSRLQLQQAARTKEGAVWINNKKESLLITVMGSFSPTDEPSGFLMELPKNKEKKAGKIISGLRRPVHTALGDLNGDDLEDMVICEFAKWTGRLTWWEQTPAGKYKMHLLSGRPGAIKAYIKDLNQDGLPDVIALFGQGDEGIFAYYNQGNGNFTEETMIRFPPSYGSSYFNWVDFNGDGLEDIIYTAGDNADYLPLMKPYHGIRIYENDGSNRFSESFFFHQNGAYNAIPFDFDQDGDIDIASISFFPDYEKTPEESFVYLENDGHGNFKAATFKHASRGRWIVMDHADWDGDGDEDLVLGALAFEVIPDHLGYVKKWTESGLSFVILENTLK</sequence>
<comment type="caution">
    <text evidence="2">The sequence shown here is derived from an EMBL/GenBank/DDBJ whole genome shotgun (WGS) entry which is preliminary data.</text>
</comment>
<dbReference type="Pfam" id="PF13517">
    <property type="entry name" value="FG-GAP_3"/>
    <property type="match status" value="2"/>
</dbReference>
<accession>A0ABT8LGQ8</accession>
<evidence type="ECO:0000313" key="2">
    <source>
        <dbReference type="EMBL" id="MDN5216107.1"/>
    </source>
</evidence>
<dbReference type="InterPro" id="IPR028994">
    <property type="entry name" value="Integrin_alpha_N"/>
</dbReference>
<dbReference type="PANTHER" id="PTHR45460">
    <property type="entry name" value="SIMILAR TO CYSTEINE PROTEINASE"/>
    <property type="match status" value="1"/>
</dbReference>
<proteinExistence type="predicted"/>
<dbReference type="SUPFAM" id="SSF69318">
    <property type="entry name" value="Integrin alpha N-terminal domain"/>
    <property type="match status" value="1"/>
</dbReference>
<dbReference type="EMBL" id="JAUJEB010000007">
    <property type="protein sequence ID" value="MDN5216107.1"/>
    <property type="molecule type" value="Genomic_DNA"/>
</dbReference>
<name>A0ABT8LGQ8_9BACT</name>
<evidence type="ECO:0000256" key="1">
    <source>
        <dbReference type="ARBA" id="ARBA00022729"/>
    </source>
</evidence>
<dbReference type="Gene3D" id="2.130.10.130">
    <property type="entry name" value="Integrin alpha, N-terminal"/>
    <property type="match status" value="1"/>
</dbReference>
<keyword evidence="3" id="KW-1185">Reference proteome</keyword>
<dbReference type="PROSITE" id="PS51257">
    <property type="entry name" value="PROKAR_LIPOPROTEIN"/>
    <property type="match status" value="1"/>
</dbReference>
<dbReference type="InterPro" id="IPR013517">
    <property type="entry name" value="FG-GAP"/>
</dbReference>
<reference evidence="2" key="1">
    <citation type="submission" date="2023-06" db="EMBL/GenBank/DDBJ databases">
        <title>Genomic of Agaribacillus aureum.</title>
        <authorList>
            <person name="Wang G."/>
        </authorList>
    </citation>
    <scope>NUCLEOTIDE SEQUENCE</scope>
    <source>
        <strain evidence="2">BMA12</strain>
    </source>
</reference>
<organism evidence="2 3">
    <name type="scientific">Agaribacillus aureus</name>
    <dbReference type="NCBI Taxonomy" id="3051825"/>
    <lineage>
        <taxon>Bacteria</taxon>
        <taxon>Pseudomonadati</taxon>
        <taxon>Bacteroidota</taxon>
        <taxon>Cytophagia</taxon>
        <taxon>Cytophagales</taxon>
        <taxon>Splendidivirgaceae</taxon>
        <taxon>Agaribacillus</taxon>
    </lineage>
</organism>
<gene>
    <name evidence="2" type="ORF">QQ020_28805</name>
</gene>
<dbReference type="PANTHER" id="PTHR45460:SF2">
    <property type="entry name" value="ALPHA 1,3 GLUCANASE, GH71 FAMILY (EUROFUNG)"/>
    <property type="match status" value="1"/>
</dbReference>
<keyword evidence="1" id="KW-0732">Signal</keyword>
<dbReference type="Proteomes" id="UP001172083">
    <property type="component" value="Unassembled WGS sequence"/>
</dbReference>
<protein>
    <submittedName>
        <fullName evidence="2">VCBS repeat-containing protein</fullName>
    </submittedName>
</protein>
<evidence type="ECO:0000313" key="3">
    <source>
        <dbReference type="Proteomes" id="UP001172083"/>
    </source>
</evidence>